<proteinExistence type="inferred from homology"/>
<dbReference type="Pfam" id="PF00005">
    <property type="entry name" value="ABC_tran"/>
    <property type="match status" value="1"/>
</dbReference>
<evidence type="ECO:0000256" key="1">
    <source>
        <dbReference type="ARBA" id="ARBA00005417"/>
    </source>
</evidence>
<evidence type="ECO:0000259" key="6">
    <source>
        <dbReference type="PROSITE" id="PS50893"/>
    </source>
</evidence>
<dbReference type="EMBL" id="UIGB01000001">
    <property type="protein sequence ID" value="SUU83365.1"/>
    <property type="molecule type" value="Genomic_DNA"/>
</dbReference>
<dbReference type="CDD" id="cd03293">
    <property type="entry name" value="ABC_NrtD_SsuB_transporters"/>
    <property type="match status" value="1"/>
</dbReference>
<comment type="similarity">
    <text evidence="1">Belongs to the ABC transporter superfamily.</text>
</comment>
<protein>
    <submittedName>
        <fullName evidence="7">Glycine betaine/L-proline transport ATP-binding protein ProV</fullName>
    </submittedName>
</protein>
<dbReference type="InterPro" id="IPR017871">
    <property type="entry name" value="ABC_transporter-like_CS"/>
</dbReference>
<keyword evidence="3" id="KW-0547">Nucleotide-binding</keyword>
<dbReference type="AlphaFoldDB" id="A0A380W5B0"/>
<dbReference type="InterPro" id="IPR027417">
    <property type="entry name" value="P-loop_NTPase"/>
</dbReference>
<feature type="domain" description="ABC transporter" evidence="6">
    <location>
        <begin position="7"/>
        <end position="243"/>
    </location>
</feature>
<organism evidence="7 8">
    <name type="scientific">Afipia felis</name>
    <name type="common">Cat scratch disease bacillus</name>
    <dbReference type="NCBI Taxonomy" id="1035"/>
    <lineage>
        <taxon>Bacteria</taxon>
        <taxon>Pseudomonadati</taxon>
        <taxon>Pseudomonadota</taxon>
        <taxon>Alphaproteobacteria</taxon>
        <taxon>Hyphomicrobiales</taxon>
        <taxon>Nitrobacteraceae</taxon>
        <taxon>Afipia</taxon>
    </lineage>
</organism>
<dbReference type="InterPro" id="IPR003593">
    <property type="entry name" value="AAA+_ATPase"/>
</dbReference>
<comment type="function">
    <text evidence="5">Involved in beta-(1--&gt;2)glucan export. Transmembrane domains (TMD) form a pore in the inner membrane and the ATP-binding domain (NBD) is responsible for energy generation.</text>
</comment>
<dbReference type="GO" id="GO:0016887">
    <property type="term" value="F:ATP hydrolysis activity"/>
    <property type="evidence" value="ECO:0007669"/>
    <property type="project" value="InterPro"/>
</dbReference>
<dbReference type="OrthoDB" id="9802264at2"/>
<dbReference type="RefSeq" id="WP_002718145.1">
    <property type="nucleotide sequence ID" value="NZ_UFSI01000001.1"/>
</dbReference>
<dbReference type="PROSITE" id="PS00211">
    <property type="entry name" value="ABC_TRANSPORTER_1"/>
    <property type="match status" value="1"/>
</dbReference>
<dbReference type="InterPro" id="IPR003439">
    <property type="entry name" value="ABC_transporter-like_ATP-bd"/>
</dbReference>
<accession>A0A380W5B0</accession>
<keyword evidence="4 7" id="KW-0067">ATP-binding</keyword>
<evidence type="ECO:0000313" key="7">
    <source>
        <dbReference type="EMBL" id="SUU83365.1"/>
    </source>
</evidence>
<dbReference type="PANTHER" id="PTHR42788:SF13">
    <property type="entry name" value="ALIPHATIC SULFONATES IMPORT ATP-BINDING PROTEIN SSUB"/>
    <property type="match status" value="1"/>
</dbReference>
<evidence type="ECO:0000256" key="2">
    <source>
        <dbReference type="ARBA" id="ARBA00022448"/>
    </source>
</evidence>
<evidence type="ECO:0000256" key="4">
    <source>
        <dbReference type="ARBA" id="ARBA00022840"/>
    </source>
</evidence>
<sequence>MTENPIVAFSGVTKTFVKDGVSFTACSDLSFTVQPGEVVAIVGETGCGKSTALSLLLGLQEPSRGSVQVLAIDPFKEFHALKGRLGIIFQNDRLLPWRTAIENVAFGMEILHISKSERIQSAMHWLARVGLERFANSYPHQLSGGMRQRVSIARTFALNSPLLLADEAFSALDEITATALRNDLLNMIGEEKKTTIFITHSVTEAAELAERILVFGRPGRVLSEIRAKDLIAHGGTHADVASEIRESMKSARSTSAHSMTS</sequence>
<keyword evidence="2" id="KW-0813">Transport</keyword>
<evidence type="ECO:0000256" key="5">
    <source>
        <dbReference type="ARBA" id="ARBA00024722"/>
    </source>
</evidence>
<gene>
    <name evidence="7" type="primary">proV</name>
    <name evidence="7" type="ORF">NCTC12722_00529</name>
</gene>
<dbReference type="Gene3D" id="3.40.50.300">
    <property type="entry name" value="P-loop containing nucleotide triphosphate hydrolases"/>
    <property type="match status" value="1"/>
</dbReference>
<dbReference type="PROSITE" id="PS50893">
    <property type="entry name" value="ABC_TRANSPORTER_2"/>
    <property type="match status" value="1"/>
</dbReference>
<dbReference type="SMART" id="SM00382">
    <property type="entry name" value="AAA"/>
    <property type="match status" value="1"/>
</dbReference>
<dbReference type="GO" id="GO:0005524">
    <property type="term" value="F:ATP binding"/>
    <property type="evidence" value="ECO:0007669"/>
    <property type="project" value="UniProtKB-KW"/>
</dbReference>
<evidence type="ECO:0000313" key="8">
    <source>
        <dbReference type="Proteomes" id="UP000254343"/>
    </source>
</evidence>
<reference evidence="7 8" key="1">
    <citation type="submission" date="2018-06" db="EMBL/GenBank/DDBJ databases">
        <authorList>
            <consortium name="Pathogen Informatics"/>
            <person name="Doyle S."/>
        </authorList>
    </citation>
    <scope>NUCLEOTIDE SEQUENCE [LARGE SCALE GENOMIC DNA]</scope>
    <source>
        <strain evidence="7 8">NCTC12722</strain>
    </source>
</reference>
<dbReference type="PANTHER" id="PTHR42788">
    <property type="entry name" value="TAURINE IMPORT ATP-BINDING PROTEIN-RELATED"/>
    <property type="match status" value="1"/>
</dbReference>
<dbReference type="Proteomes" id="UP000254343">
    <property type="component" value="Unassembled WGS sequence"/>
</dbReference>
<name>A0A380W5B0_AFIFE</name>
<dbReference type="InterPro" id="IPR050166">
    <property type="entry name" value="ABC_transporter_ATP-bind"/>
</dbReference>
<dbReference type="SUPFAM" id="SSF52540">
    <property type="entry name" value="P-loop containing nucleoside triphosphate hydrolases"/>
    <property type="match status" value="1"/>
</dbReference>
<evidence type="ECO:0000256" key="3">
    <source>
        <dbReference type="ARBA" id="ARBA00022741"/>
    </source>
</evidence>